<dbReference type="InterPro" id="IPR035979">
    <property type="entry name" value="RBD_domain_sf"/>
</dbReference>
<dbReference type="InterPro" id="IPR014001">
    <property type="entry name" value="Helicase_ATP-bd"/>
</dbReference>
<dbReference type="FunFam" id="3.30.70.330:FF:000132">
    <property type="entry name" value="Small nuclear ribonucleoprotein U11/U12 subunit 35"/>
    <property type="match status" value="1"/>
</dbReference>
<dbReference type="Pfam" id="PF12220">
    <property type="entry name" value="U1snRNP70_N"/>
    <property type="match status" value="1"/>
</dbReference>
<comment type="caution">
    <text evidence="9">The sequence shown here is derived from an EMBL/GenBank/DDBJ whole genome shotgun (WGS) entry which is preliminary data.</text>
</comment>
<dbReference type="InterPro" id="IPR000330">
    <property type="entry name" value="SNF2_N"/>
</dbReference>
<dbReference type="PROSITE" id="PS50102">
    <property type="entry name" value="RRM"/>
    <property type="match status" value="1"/>
</dbReference>
<accession>A0A8X7VST8</accession>
<dbReference type="InterPro" id="IPR049730">
    <property type="entry name" value="SNF2/RAD54-like_C"/>
</dbReference>
<dbReference type="AlphaFoldDB" id="A0A8X7VST8"/>
<dbReference type="InterPro" id="IPR001650">
    <property type="entry name" value="Helicase_C-like"/>
</dbReference>
<feature type="region of interest" description="Disordered" evidence="5">
    <location>
        <begin position="216"/>
        <end position="414"/>
    </location>
</feature>
<dbReference type="PROSITE" id="PS51192">
    <property type="entry name" value="HELICASE_ATP_BIND_1"/>
    <property type="match status" value="1"/>
</dbReference>
<dbReference type="FunFam" id="3.40.50.10810:FF:000030">
    <property type="entry name" value="ATP-dependent DNA helicase DDM1"/>
    <property type="match status" value="1"/>
</dbReference>
<dbReference type="SUPFAM" id="SSF52540">
    <property type="entry name" value="P-loop containing nucleoside triphosphate hydrolases"/>
    <property type="match status" value="2"/>
</dbReference>
<dbReference type="Pfam" id="PF00076">
    <property type="entry name" value="RRM_1"/>
    <property type="match status" value="1"/>
</dbReference>
<dbReference type="PROSITE" id="PS51194">
    <property type="entry name" value="HELICASE_CTER"/>
    <property type="match status" value="1"/>
</dbReference>
<evidence type="ECO:0000256" key="2">
    <source>
        <dbReference type="ARBA" id="ARBA00022801"/>
    </source>
</evidence>
<dbReference type="SMART" id="SM00490">
    <property type="entry name" value="HELICc"/>
    <property type="match status" value="1"/>
</dbReference>
<dbReference type="GO" id="GO:1990904">
    <property type="term" value="C:ribonucleoprotein complex"/>
    <property type="evidence" value="ECO:0007669"/>
    <property type="project" value="UniProtKB-ARBA"/>
</dbReference>
<dbReference type="GO" id="GO:0030619">
    <property type="term" value="F:U1 snRNA binding"/>
    <property type="evidence" value="ECO:0007669"/>
    <property type="project" value="InterPro"/>
</dbReference>
<dbReference type="CDD" id="cd18793">
    <property type="entry name" value="SF2_C_SNF"/>
    <property type="match status" value="1"/>
</dbReference>
<dbReference type="CDD" id="cd18009">
    <property type="entry name" value="DEXHc_HELLS_SMARCA6"/>
    <property type="match status" value="1"/>
</dbReference>
<name>A0A8X7VST8_BRACI</name>
<dbReference type="GO" id="GO:0005524">
    <property type="term" value="F:ATP binding"/>
    <property type="evidence" value="ECO:0007669"/>
    <property type="project" value="InterPro"/>
</dbReference>
<feature type="region of interest" description="Disordered" evidence="5">
    <location>
        <begin position="79"/>
        <end position="114"/>
    </location>
</feature>
<dbReference type="OrthoDB" id="5857104at2759"/>
<dbReference type="InterPro" id="IPR000504">
    <property type="entry name" value="RRM_dom"/>
</dbReference>
<evidence type="ECO:0000313" key="10">
    <source>
        <dbReference type="Proteomes" id="UP000886595"/>
    </source>
</evidence>
<proteinExistence type="predicted"/>
<dbReference type="SUPFAM" id="SSF54928">
    <property type="entry name" value="RNA-binding domain, RBD"/>
    <property type="match status" value="1"/>
</dbReference>
<feature type="compositionally biased region" description="Basic and acidic residues" evidence="5">
    <location>
        <begin position="91"/>
        <end position="114"/>
    </location>
</feature>
<reference evidence="9 10" key="1">
    <citation type="submission" date="2020-02" db="EMBL/GenBank/DDBJ databases">
        <authorList>
            <person name="Ma Q."/>
            <person name="Huang Y."/>
            <person name="Song X."/>
            <person name="Pei D."/>
        </authorList>
    </citation>
    <scope>NUCLEOTIDE SEQUENCE [LARGE SCALE GENOMIC DNA]</scope>
    <source>
        <strain evidence="9">Sxm20200214</strain>
        <tissue evidence="9">Leaf</tissue>
    </source>
</reference>
<dbReference type="PANTHER" id="PTHR10799">
    <property type="entry name" value="SNF2/RAD54 HELICASE FAMILY"/>
    <property type="match status" value="1"/>
</dbReference>
<evidence type="ECO:0000259" key="6">
    <source>
        <dbReference type="PROSITE" id="PS50102"/>
    </source>
</evidence>
<feature type="compositionally biased region" description="Basic and acidic residues" evidence="5">
    <location>
        <begin position="400"/>
        <end position="411"/>
    </location>
</feature>
<dbReference type="Gene3D" id="3.40.50.300">
    <property type="entry name" value="P-loop containing nucleotide triphosphate hydrolases"/>
    <property type="match status" value="2"/>
</dbReference>
<evidence type="ECO:0000259" key="8">
    <source>
        <dbReference type="PROSITE" id="PS51194"/>
    </source>
</evidence>
<evidence type="ECO:0000256" key="5">
    <source>
        <dbReference type="SAM" id="MobiDB-lite"/>
    </source>
</evidence>
<sequence length="1233" mass="142209">MGDMNDPFMRNQAVQARPKVQNRSNVLQLKLMGQSHPTGLTPNLLKLFEPRPPLEFLPPPEKRKCPSYTGMAQYVSHFAEPGDPKYAPPKPEVETPAQKRERIHKSRLEKGVEKAAEDLQKYDPNNDPNASGDPYKTLFVARLNYETSESKIKREFEAYGPIKQVHLVTDQQTNKPKGYAFIEYLNTRDMKAAYKQGDGRKIDGRRVLVDVERGRTVPNWRPRRLGGGLGTTRVTGEKIAGEEEQQQPSQARTSRSEEPKAREDREKSRDRGKEREREVSHERSRERSHERSRERSRDRPRESHREDKHHRDRDRGRDRDRDRESRRDRGDRDRRTRDHDRERSRKRDRDYESGEYEEEGEYERGGSKQRRGESEEGHGYYEGRSRRSSHYEREEEQGGEQDRYDDRYGRVEEEEYRYDDREYKRDGDCWVISYRNFHSSPAMVSLPSAKTTPVPVMASDGITEKDASVDSSNSVLSEEENFDETLVEKEILLAKNGDSSLISEAMAQEEEQLLKLREQEEKAKCAGSFEAPDLDDTQFTKLDELLTQTQLYSEFLLEKMEDITKNAIEGETQKAEPEKKGGRGRKRKAATQAASMKAKKAVAAMISRSKEGHESANSDLTEEERVMKEQSELVPLLTGGKLKSYQLKGVKWLISLWQNGLNGILADQMGLGKTIQTIGFLSHLKGNGLDGPYLVIAPLSTLSNWMNEIARFTPSINAIIYHGDKKKRDELRKKHMPKTVGPKFPIVITSYEVAMNDARKNLRHYPWKYVVIDEGHRLKNHQCKLLRELRYMKMENKLLLTGTPLQNNLSELWSLLNFILPDIFASHDEFESWFDFSEKNKSEASKEEGEEKRRAQVVAKLHNILRPFILRRMKCDVELLLPRKKEIIIYATMTDHQKNFQDHLVNRTLETHLGENALPGQGWKGKLNNLVIQLRKNCNHPDLLAGPIEGSYFYPPIEDIVGQCGKFRLLERLLVRLFAKNHKVCFRSPLFRSSFLMRPSLIIFPDEQVLVFTQWTKILDIMDYYFSEKGFEVCRIDGNVKLEERRRQIDEFNDEKSSCRIFLLSTRAGGLGINLTAADTCILYDSDWNPQMDLQAMDRCHRIGQTKPVHVYRLATAQSVEGRVLKRAYSKLKLEHVVIGKGQFHQERSKSSMPLEEEDILALLKDDETAEDKLIQTDISEEDLDRLLDRSDLMITSPGETEQDAGDAFPLKGPGWEVVLPSSAGGMLSSLNS</sequence>
<dbReference type="Proteomes" id="UP000886595">
    <property type="component" value="Unassembled WGS sequence"/>
</dbReference>
<feature type="compositionally biased region" description="Basic and acidic residues" evidence="5">
    <location>
        <begin position="254"/>
        <end position="306"/>
    </location>
</feature>
<keyword evidence="10" id="KW-1185">Reference proteome</keyword>
<evidence type="ECO:0008006" key="11">
    <source>
        <dbReference type="Google" id="ProtNLM"/>
    </source>
</evidence>
<dbReference type="Gene3D" id="3.30.70.330">
    <property type="match status" value="1"/>
</dbReference>
<organism evidence="9 10">
    <name type="scientific">Brassica carinata</name>
    <name type="common">Ethiopian mustard</name>
    <name type="synonym">Abyssinian cabbage</name>
    <dbReference type="NCBI Taxonomy" id="52824"/>
    <lineage>
        <taxon>Eukaryota</taxon>
        <taxon>Viridiplantae</taxon>
        <taxon>Streptophyta</taxon>
        <taxon>Embryophyta</taxon>
        <taxon>Tracheophyta</taxon>
        <taxon>Spermatophyta</taxon>
        <taxon>Magnoliopsida</taxon>
        <taxon>eudicotyledons</taxon>
        <taxon>Gunneridae</taxon>
        <taxon>Pentapetalae</taxon>
        <taxon>rosids</taxon>
        <taxon>malvids</taxon>
        <taxon>Brassicales</taxon>
        <taxon>Brassicaceae</taxon>
        <taxon>Brassiceae</taxon>
        <taxon>Brassica</taxon>
    </lineage>
</organism>
<gene>
    <name evidence="9" type="ORF">Bca52824_020103</name>
</gene>
<dbReference type="SMART" id="SM00360">
    <property type="entry name" value="RRM"/>
    <property type="match status" value="1"/>
</dbReference>
<dbReference type="Pfam" id="PF00176">
    <property type="entry name" value="SNF2-rel_dom"/>
    <property type="match status" value="1"/>
</dbReference>
<dbReference type="CDD" id="cd12236">
    <property type="entry name" value="RRM_snRNP70"/>
    <property type="match status" value="1"/>
</dbReference>
<feature type="region of interest" description="Disordered" evidence="5">
    <location>
        <begin position="568"/>
        <end position="593"/>
    </location>
</feature>
<evidence type="ECO:0000256" key="4">
    <source>
        <dbReference type="PROSITE-ProRule" id="PRU00176"/>
    </source>
</evidence>
<dbReference type="EMBL" id="JAAMPC010000004">
    <property type="protein sequence ID" value="KAG2316981.1"/>
    <property type="molecule type" value="Genomic_DNA"/>
</dbReference>
<feature type="compositionally biased region" description="Basic and acidic residues" evidence="5">
    <location>
        <begin position="571"/>
        <end position="581"/>
    </location>
</feature>
<dbReference type="InterPro" id="IPR012677">
    <property type="entry name" value="Nucleotide-bd_a/b_plait_sf"/>
</dbReference>
<keyword evidence="3" id="KW-0539">Nucleus</keyword>
<feature type="domain" description="RRM" evidence="6">
    <location>
        <begin position="136"/>
        <end position="214"/>
    </location>
</feature>
<evidence type="ECO:0000259" key="7">
    <source>
        <dbReference type="PROSITE" id="PS51192"/>
    </source>
</evidence>
<feature type="domain" description="Helicase C-terminal" evidence="8">
    <location>
        <begin position="996"/>
        <end position="1161"/>
    </location>
</feature>
<dbReference type="InterPro" id="IPR022023">
    <property type="entry name" value="U1snRNP70_N"/>
</dbReference>
<feature type="domain" description="Helicase ATP-binding" evidence="7">
    <location>
        <begin position="654"/>
        <end position="822"/>
    </location>
</feature>
<evidence type="ECO:0000256" key="3">
    <source>
        <dbReference type="ARBA" id="ARBA00023242"/>
    </source>
</evidence>
<keyword evidence="2" id="KW-0378">Hydrolase</keyword>
<dbReference type="GO" id="GO:0005634">
    <property type="term" value="C:nucleus"/>
    <property type="evidence" value="ECO:0007669"/>
    <property type="project" value="UniProtKB-SubCell"/>
</dbReference>
<dbReference type="GO" id="GO:0016787">
    <property type="term" value="F:hydrolase activity"/>
    <property type="evidence" value="ECO:0007669"/>
    <property type="project" value="UniProtKB-KW"/>
</dbReference>
<comment type="subcellular location">
    <subcellularLocation>
        <location evidence="1">Nucleus</location>
    </subcellularLocation>
</comment>
<feature type="region of interest" description="Disordered" evidence="5">
    <location>
        <begin position="1"/>
        <end position="22"/>
    </location>
</feature>
<feature type="compositionally biased region" description="Basic and acidic residues" evidence="5">
    <location>
        <begin position="313"/>
        <end position="352"/>
    </location>
</feature>
<evidence type="ECO:0000313" key="9">
    <source>
        <dbReference type="EMBL" id="KAG2316981.1"/>
    </source>
</evidence>
<protein>
    <recommendedName>
        <fullName evidence="11">ATP-dependent DNA helicase DDM1</fullName>
    </recommendedName>
</protein>
<dbReference type="Gene3D" id="3.40.50.10810">
    <property type="entry name" value="Tandem AAA-ATPase domain"/>
    <property type="match status" value="1"/>
</dbReference>
<dbReference type="SMART" id="SM00487">
    <property type="entry name" value="DEXDc"/>
    <property type="match status" value="1"/>
</dbReference>
<feature type="compositionally biased region" description="Basic and acidic residues" evidence="5">
    <location>
        <begin position="362"/>
        <end position="393"/>
    </location>
</feature>
<keyword evidence="4" id="KW-0694">RNA-binding</keyword>
<evidence type="ECO:0000256" key="1">
    <source>
        <dbReference type="ARBA" id="ARBA00004123"/>
    </source>
</evidence>
<dbReference type="Pfam" id="PF00271">
    <property type="entry name" value="Helicase_C"/>
    <property type="match status" value="1"/>
</dbReference>
<dbReference type="InterPro" id="IPR034143">
    <property type="entry name" value="snRNP70_RRM"/>
</dbReference>
<dbReference type="InterPro" id="IPR038718">
    <property type="entry name" value="SNF2-like_sf"/>
</dbReference>
<dbReference type="InterPro" id="IPR027417">
    <property type="entry name" value="P-loop_NTPase"/>
</dbReference>
<dbReference type="InterPro" id="IPR044753">
    <property type="entry name" value="HELLS_N"/>
</dbReference>